<dbReference type="RefSeq" id="WP_096805095.1">
    <property type="nucleotide sequence ID" value="NZ_CP022196.1"/>
</dbReference>
<evidence type="ECO:0000256" key="2">
    <source>
        <dbReference type="ARBA" id="ARBA00007362"/>
    </source>
</evidence>
<proteinExistence type="inferred from homology"/>
<comment type="similarity">
    <text evidence="2">Belongs to the EamA transporter family.</text>
</comment>
<dbReference type="InterPro" id="IPR037185">
    <property type="entry name" value="EmrE-like"/>
</dbReference>
<protein>
    <submittedName>
        <fullName evidence="8">EamA family transporter</fullName>
    </submittedName>
</protein>
<organism evidence="8 9">
    <name type="scientific">Celeribacter ethanolicus</name>
    <dbReference type="NCBI Taxonomy" id="1758178"/>
    <lineage>
        <taxon>Bacteria</taxon>
        <taxon>Pseudomonadati</taxon>
        <taxon>Pseudomonadota</taxon>
        <taxon>Alphaproteobacteria</taxon>
        <taxon>Rhodobacterales</taxon>
        <taxon>Roseobacteraceae</taxon>
        <taxon>Celeribacter</taxon>
    </lineage>
</organism>
<comment type="subcellular location">
    <subcellularLocation>
        <location evidence="1">Membrane</location>
        <topology evidence="1">Multi-pass membrane protein</topology>
    </subcellularLocation>
</comment>
<keyword evidence="4 6" id="KW-1133">Transmembrane helix</keyword>
<evidence type="ECO:0000256" key="4">
    <source>
        <dbReference type="ARBA" id="ARBA00022989"/>
    </source>
</evidence>
<dbReference type="Gene3D" id="1.10.3730.20">
    <property type="match status" value="1"/>
</dbReference>
<dbReference type="GO" id="GO:0016020">
    <property type="term" value="C:membrane"/>
    <property type="evidence" value="ECO:0007669"/>
    <property type="project" value="UniProtKB-SubCell"/>
</dbReference>
<evidence type="ECO:0000256" key="3">
    <source>
        <dbReference type="ARBA" id="ARBA00022692"/>
    </source>
</evidence>
<dbReference type="KEGG" id="ceh:CEW89_04755"/>
<keyword evidence="3 6" id="KW-0812">Transmembrane</keyword>
<evidence type="ECO:0000256" key="6">
    <source>
        <dbReference type="SAM" id="Phobius"/>
    </source>
</evidence>
<feature type="transmembrane region" description="Helical" evidence="6">
    <location>
        <begin position="263"/>
        <end position="282"/>
    </location>
</feature>
<feature type="transmembrane region" description="Helical" evidence="6">
    <location>
        <begin position="67"/>
        <end position="87"/>
    </location>
</feature>
<feature type="transmembrane region" description="Helical" evidence="6">
    <location>
        <begin position="238"/>
        <end position="257"/>
    </location>
</feature>
<keyword evidence="5 6" id="KW-0472">Membrane</keyword>
<evidence type="ECO:0000256" key="1">
    <source>
        <dbReference type="ARBA" id="ARBA00004141"/>
    </source>
</evidence>
<feature type="transmembrane region" description="Helical" evidence="6">
    <location>
        <begin position="145"/>
        <end position="164"/>
    </location>
</feature>
<name>A0A291GA92_9RHOB</name>
<accession>A0A291GA92</accession>
<feature type="transmembrane region" description="Helical" evidence="6">
    <location>
        <begin position="93"/>
        <end position="113"/>
    </location>
</feature>
<dbReference type="SUPFAM" id="SSF103481">
    <property type="entry name" value="Multidrug resistance efflux transporter EmrE"/>
    <property type="match status" value="2"/>
</dbReference>
<evidence type="ECO:0000313" key="8">
    <source>
        <dbReference type="EMBL" id="ATG46936.1"/>
    </source>
</evidence>
<feature type="domain" description="EamA" evidence="7">
    <location>
        <begin position="147"/>
        <end position="278"/>
    </location>
</feature>
<dbReference type="EMBL" id="CP022196">
    <property type="protein sequence ID" value="ATG46936.1"/>
    <property type="molecule type" value="Genomic_DNA"/>
</dbReference>
<feature type="transmembrane region" description="Helical" evidence="6">
    <location>
        <begin position="176"/>
        <end position="196"/>
    </location>
</feature>
<feature type="transmembrane region" description="Helical" evidence="6">
    <location>
        <begin position="202"/>
        <end position="226"/>
    </location>
</feature>
<reference evidence="8 9" key="1">
    <citation type="submission" date="2017-06" db="EMBL/GenBank/DDBJ databases">
        <title>Celeribacter sp. TSPH2 complete genome sequence.</title>
        <authorList>
            <person name="Woo J.-H."/>
            <person name="Kim H.-S."/>
        </authorList>
    </citation>
    <scope>NUCLEOTIDE SEQUENCE [LARGE SCALE GENOMIC DNA]</scope>
    <source>
        <strain evidence="8 9">TSPH2</strain>
    </source>
</reference>
<dbReference type="AlphaFoldDB" id="A0A291GA92"/>
<feature type="transmembrane region" description="Helical" evidence="6">
    <location>
        <begin position="37"/>
        <end position="55"/>
    </location>
</feature>
<dbReference type="PANTHER" id="PTHR32322">
    <property type="entry name" value="INNER MEMBRANE TRANSPORTER"/>
    <property type="match status" value="1"/>
</dbReference>
<evidence type="ECO:0000256" key="5">
    <source>
        <dbReference type="ARBA" id="ARBA00023136"/>
    </source>
</evidence>
<sequence>MPHPAHPRDIALTALAPTIWGATYLVTTTLLPQGIPVTVALLRALPAGLLLLLILRKLPTWDWVPRLLVLGGLNFTLFFICLFIAAYRLPGGVAATLGATQPLIVLILARLLLGYAIRPLAVLAGIAGLIGVACLVLSPDAALDPVGITAALIGALSMATGTVLSRKWSPPVPPLVFTSWQLIAGGVLLLPLALLIDPPLPALSLANVSGFLFLGLIGGALAYFLFFRGIATIGPERVAPLGFLSPVTAVLLGVLVAHETLSLPQIIGMALIFGSVWLGQYAQSRPLRS</sequence>
<keyword evidence="9" id="KW-1185">Reference proteome</keyword>
<dbReference type="Pfam" id="PF00892">
    <property type="entry name" value="EamA"/>
    <property type="match status" value="2"/>
</dbReference>
<feature type="transmembrane region" description="Helical" evidence="6">
    <location>
        <begin position="120"/>
        <end position="139"/>
    </location>
</feature>
<evidence type="ECO:0000313" key="9">
    <source>
        <dbReference type="Proteomes" id="UP000217935"/>
    </source>
</evidence>
<dbReference type="InterPro" id="IPR000620">
    <property type="entry name" value="EamA_dom"/>
</dbReference>
<evidence type="ECO:0000259" key="7">
    <source>
        <dbReference type="Pfam" id="PF00892"/>
    </source>
</evidence>
<dbReference type="OrthoDB" id="5430053at2"/>
<gene>
    <name evidence="8" type="ORF">CEW89_04755</name>
</gene>
<feature type="domain" description="EamA" evidence="7">
    <location>
        <begin position="11"/>
        <end position="136"/>
    </location>
</feature>
<dbReference type="Proteomes" id="UP000217935">
    <property type="component" value="Chromosome"/>
</dbReference>
<dbReference type="PANTHER" id="PTHR32322:SF2">
    <property type="entry name" value="EAMA DOMAIN-CONTAINING PROTEIN"/>
    <property type="match status" value="1"/>
</dbReference>
<dbReference type="InterPro" id="IPR050638">
    <property type="entry name" value="AA-Vitamin_Transporters"/>
</dbReference>